<dbReference type="Proteomes" id="UP001060170">
    <property type="component" value="Chromosome 2"/>
</dbReference>
<gene>
    <name evidence="1" type="ORF">MJO28_001797</name>
</gene>
<sequence length="125" mass="13623">MNGRIMVGESGKPGKGNKCGVMVLKLTWIKASGERESTRFEISSLSTTETLRLTTTQYIFTHPTTSYYTTITTVHHSARFSSIQADIEPRTLNQATVDHPISQPFGILQAAPCAITQPSPALLNA</sequence>
<accession>A0ACC0EWU4</accession>
<keyword evidence="2" id="KW-1185">Reference proteome</keyword>
<reference evidence="1 2" key="3">
    <citation type="journal article" date="2022" name="Microbiol. Spectr.">
        <title>Folding features and dynamics of 3D genome architecture in plant fungal pathogens.</title>
        <authorList>
            <person name="Xia C."/>
        </authorList>
    </citation>
    <scope>NUCLEOTIDE SEQUENCE [LARGE SCALE GENOMIC DNA]</scope>
    <source>
        <strain evidence="1 2">93-210</strain>
    </source>
</reference>
<comment type="caution">
    <text evidence="1">The sequence shown here is derived from an EMBL/GenBank/DDBJ whole genome shotgun (WGS) entry which is preliminary data.</text>
</comment>
<reference evidence="2" key="1">
    <citation type="journal article" date="2018" name="BMC Genomics">
        <title>Genomic insights into host adaptation between the wheat stripe rust pathogen (Puccinia striiformis f. sp. tritici) and the barley stripe rust pathogen (Puccinia striiformis f. sp. hordei).</title>
        <authorList>
            <person name="Xia C."/>
            <person name="Wang M."/>
            <person name="Yin C."/>
            <person name="Cornejo O.E."/>
            <person name="Hulbert S.H."/>
            <person name="Chen X."/>
        </authorList>
    </citation>
    <scope>NUCLEOTIDE SEQUENCE [LARGE SCALE GENOMIC DNA]</scope>
    <source>
        <strain evidence="2">93-210</strain>
    </source>
</reference>
<reference evidence="2" key="2">
    <citation type="journal article" date="2018" name="Mol. Plant Microbe Interact.">
        <title>Genome sequence resources for the wheat stripe rust pathogen (Puccinia striiformis f. sp. tritici) and the barley stripe rust pathogen (Puccinia striiformis f. sp. hordei).</title>
        <authorList>
            <person name="Xia C."/>
            <person name="Wang M."/>
            <person name="Yin C."/>
            <person name="Cornejo O.E."/>
            <person name="Hulbert S.H."/>
            <person name="Chen X."/>
        </authorList>
    </citation>
    <scope>NUCLEOTIDE SEQUENCE [LARGE SCALE GENOMIC DNA]</scope>
    <source>
        <strain evidence="2">93-210</strain>
    </source>
</reference>
<evidence type="ECO:0000313" key="2">
    <source>
        <dbReference type="Proteomes" id="UP001060170"/>
    </source>
</evidence>
<dbReference type="EMBL" id="CM045866">
    <property type="protein sequence ID" value="KAI7961308.1"/>
    <property type="molecule type" value="Genomic_DNA"/>
</dbReference>
<protein>
    <submittedName>
        <fullName evidence="1">Uncharacterized protein</fullName>
    </submittedName>
</protein>
<proteinExistence type="predicted"/>
<organism evidence="1 2">
    <name type="scientific">Puccinia striiformis f. sp. tritici</name>
    <dbReference type="NCBI Taxonomy" id="168172"/>
    <lineage>
        <taxon>Eukaryota</taxon>
        <taxon>Fungi</taxon>
        <taxon>Dikarya</taxon>
        <taxon>Basidiomycota</taxon>
        <taxon>Pucciniomycotina</taxon>
        <taxon>Pucciniomycetes</taxon>
        <taxon>Pucciniales</taxon>
        <taxon>Pucciniaceae</taxon>
        <taxon>Puccinia</taxon>
    </lineage>
</organism>
<evidence type="ECO:0000313" key="1">
    <source>
        <dbReference type="EMBL" id="KAI7961308.1"/>
    </source>
</evidence>
<name>A0ACC0EWU4_9BASI</name>